<comment type="subcellular location">
    <subcellularLocation>
        <location evidence="1">Cytoplasm</location>
    </subcellularLocation>
</comment>
<dbReference type="InterPro" id="IPR009001">
    <property type="entry name" value="Transl_elong_EF1A/Init_IF2_C"/>
</dbReference>
<dbReference type="InterPro" id="IPR027417">
    <property type="entry name" value="P-loop_NTPase"/>
</dbReference>
<evidence type="ECO:0000256" key="8">
    <source>
        <dbReference type="ARBA" id="ARBA00031615"/>
    </source>
</evidence>
<dbReference type="Pfam" id="PF00009">
    <property type="entry name" value="GTP_EFTU"/>
    <property type="match status" value="1"/>
</dbReference>
<dbReference type="SUPFAM" id="SSF52540">
    <property type="entry name" value="P-loop containing nucleoside triphosphate hydrolases"/>
    <property type="match status" value="1"/>
</dbReference>
<gene>
    <name evidence="10" type="ORF">ABID56_000312</name>
</gene>
<reference evidence="10 11" key="1">
    <citation type="submission" date="2024-06" db="EMBL/GenBank/DDBJ databases">
        <title>Genomic Encyclopedia of Type Strains, Phase IV (KMG-IV): sequencing the most valuable type-strain genomes for metagenomic binning, comparative biology and taxonomic classification.</title>
        <authorList>
            <person name="Goeker M."/>
        </authorList>
    </citation>
    <scope>NUCLEOTIDE SEQUENCE [LARGE SCALE GENOMIC DNA]</scope>
    <source>
        <strain evidence="10 11">DSM 23520</strain>
    </source>
</reference>
<comment type="function">
    <text evidence="7">Translation factor necessary for the incorporation of selenocysteine into proteins. It probably replaces EF-Tu for the insertion of selenocysteine directed by the UGA codon. SelB binds GTP and GDP.</text>
</comment>
<dbReference type="NCBIfam" id="TIGR00475">
    <property type="entry name" value="selB"/>
    <property type="match status" value="1"/>
</dbReference>
<dbReference type="InterPro" id="IPR050055">
    <property type="entry name" value="EF-Tu_GTPase"/>
</dbReference>
<dbReference type="SUPFAM" id="SSF50465">
    <property type="entry name" value="EF-Tu/eEF-1alpha/eIF2-gamma C-terminal domain"/>
    <property type="match status" value="1"/>
</dbReference>
<dbReference type="SUPFAM" id="SSF46785">
    <property type="entry name" value="Winged helix' DNA-binding domain"/>
    <property type="match status" value="2"/>
</dbReference>
<dbReference type="InterPro" id="IPR004161">
    <property type="entry name" value="EFTu-like_2"/>
</dbReference>
<dbReference type="GO" id="GO:0003746">
    <property type="term" value="F:translation elongation factor activity"/>
    <property type="evidence" value="ECO:0007669"/>
    <property type="project" value="UniProtKB-KW"/>
</dbReference>
<evidence type="ECO:0000256" key="2">
    <source>
        <dbReference type="ARBA" id="ARBA00015953"/>
    </source>
</evidence>
<dbReference type="Gene3D" id="1.10.10.2770">
    <property type="match status" value="1"/>
</dbReference>
<dbReference type="InterPro" id="IPR057335">
    <property type="entry name" value="Beta-barrel_SelB"/>
</dbReference>
<dbReference type="SUPFAM" id="SSF50447">
    <property type="entry name" value="Translation proteins"/>
    <property type="match status" value="1"/>
</dbReference>
<protein>
    <recommendedName>
        <fullName evidence="2">Selenocysteine-specific elongation factor</fullName>
    </recommendedName>
    <alternativeName>
        <fullName evidence="8">SelB translation factor</fullName>
    </alternativeName>
</protein>
<dbReference type="InterPro" id="IPR009000">
    <property type="entry name" value="Transl_B-barrel_sf"/>
</dbReference>
<dbReference type="CDD" id="cd15491">
    <property type="entry name" value="selB_III"/>
    <property type="match status" value="1"/>
</dbReference>
<dbReference type="InterPro" id="IPR036388">
    <property type="entry name" value="WH-like_DNA-bd_sf"/>
</dbReference>
<feature type="domain" description="Tr-type G" evidence="9">
    <location>
        <begin position="3"/>
        <end position="179"/>
    </location>
</feature>
<keyword evidence="3" id="KW-0963">Cytoplasm</keyword>
<dbReference type="Gene3D" id="2.40.30.10">
    <property type="entry name" value="Translation factors"/>
    <property type="match status" value="1"/>
</dbReference>
<dbReference type="InterPro" id="IPR036390">
    <property type="entry name" value="WH_DNA-bd_sf"/>
</dbReference>
<dbReference type="Gene3D" id="1.10.10.10">
    <property type="entry name" value="Winged helix-like DNA-binding domain superfamily/Winged helix DNA-binding domain"/>
    <property type="match status" value="1"/>
</dbReference>
<dbReference type="Gene3D" id="3.40.50.300">
    <property type="entry name" value="P-loop containing nucleotide triphosphate hydrolases"/>
    <property type="match status" value="1"/>
</dbReference>
<keyword evidence="6" id="KW-0342">GTP-binding</keyword>
<sequence length="626" mass="71693">MQTKQYTIGMAGHIDHGKTALTQALTGVDTDRLKEEKDRKISIELGYAPLYQDDDMGLSIIDVPGHERFIRQMIAGVSGVDITLLVIAADDGVMPQTIEHLEILHFLNVDNPIIVLTKVDLVDDEWLTLVVSELEEYTRGTVFNHAPIYYVDSVSRTGIDRLYADLMATLADLKPRESTGYFRMPIDQAFHVHGIGTVVRGTIIGGHIHENDRVILQPKNRYIDIKSIQQFGQHVSESSIGHRTALAIKGVGTDEIKRGDVLTSNVNQPSSKRIDIELNISRYIQRPVKQRSPIKLHTGTSEVYGRIVLFDRNEISATTETVYAQLELDDAVYTLRHDLFILRRATPAETIGGGRVIQSATKKHRFGQATVKQLQQEAQQTLEERIIDYLTNDDPFISMEVLCTKLNVNESELVPVLQKLLQQNDIREINNRYVSDQWMERQFANCQTMLSSFHETYPLLNGMDKSTLVDKVEASKSVSKRVVDHWIEKGQFIQHDHVIALPSFRPFIPDQIQPYVDSGLATLEHDGLMVNEWSHYFLQLTDKEMEDLKHFLVERGQVVALNDTMIIDRHVFDRTVTDFKQHHPKSFTLHDAKQFLQLSRKYLIPFLETCDRLRLTEREGDQRYWV</sequence>
<evidence type="ECO:0000256" key="5">
    <source>
        <dbReference type="ARBA" id="ARBA00022917"/>
    </source>
</evidence>
<dbReference type="Pfam" id="PF09106">
    <property type="entry name" value="WHD_2nd_SelB"/>
    <property type="match status" value="1"/>
</dbReference>
<dbReference type="CDD" id="cd04171">
    <property type="entry name" value="SelB"/>
    <property type="match status" value="1"/>
</dbReference>
<name>A0ABV2KRM1_9BACI</name>
<evidence type="ECO:0000256" key="3">
    <source>
        <dbReference type="ARBA" id="ARBA00022490"/>
    </source>
</evidence>
<dbReference type="RefSeq" id="WP_354218720.1">
    <property type="nucleotide sequence ID" value="NZ_JBEPMX010000001.1"/>
</dbReference>
<dbReference type="InterPro" id="IPR004535">
    <property type="entry name" value="Transl_elong_SelB"/>
</dbReference>
<proteinExistence type="predicted"/>
<dbReference type="EMBL" id="JBEPMX010000001">
    <property type="protein sequence ID" value="MET3682233.1"/>
    <property type="molecule type" value="Genomic_DNA"/>
</dbReference>
<organism evidence="10 11">
    <name type="scientific">Alkalibacillus flavidus</name>
    <dbReference type="NCBI Taxonomy" id="546021"/>
    <lineage>
        <taxon>Bacteria</taxon>
        <taxon>Bacillati</taxon>
        <taxon>Bacillota</taxon>
        <taxon>Bacilli</taxon>
        <taxon>Bacillales</taxon>
        <taxon>Bacillaceae</taxon>
        <taxon>Alkalibacillus</taxon>
    </lineage>
</organism>
<evidence type="ECO:0000313" key="10">
    <source>
        <dbReference type="EMBL" id="MET3682233.1"/>
    </source>
</evidence>
<keyword evidence="10" id="KW-0251">Elongation factor</keyword>
<dbReference type="Proteomes" id="UP001549167">
    <property type="component" value="Unassembled WGS sequence"/>
</dbReference>
<evidence type="ECO:0000256" key="1">
    <source>
        <dbReference type="ARBA" id="ARBA00004496"/>
    </source>
</evidence>
<comment type="caution">
    <text evidence="10">The sequence shown here is derived from an EMBL/GenBank/DDBJ whole genome shotgun (WGS) entry which is preliminary data.</text>
</comment>
<dbReference type="InterPro" id="IPR000795">
    <property type="entry name" value="T_Tr_GTP-bd_dom"/>
</dbReference>
<evidence type="ECO:0000313" key="11">
    <source>
        <dbReference type="Proteomes" id="UP001549167"/>
    </source>
</evidence>
<dbReference type="Pfam" id="PF03144">
    <property type="entry name" value="GTP_EFTU_D2"/>
    <property type="match status" value="1"/>
</dbReference>
<dbReference type="PANTHER" id="PTHR43721:SF22">
    <property type="entry name" value="ELONGATION FACTOR TU, MITOCHONDRIAL"/>
    <property type="match status" value="1"/>
</dbReference>
<keyword evidence="4" id="KW-0547">Nucleotide-binding</keyword>
<dbReference type="InterPro" id="IPR015191">
    <property type="entry name" value="SelB_WHD4"/>
</dbReference>
<evidence type="ECO:0000256" key="7">
    <source>
        <dbReference type="ARBA" id="ARBA00025526"/>
    </source>
</evidence>
<dbReference type="InterPro" id="IPR015190">
    <property type="entry name" value="Elong_fac_SelB-wing-hlx_typ-2"/>
</dbReference>
<dbReference type="PRINTS" id="PR00315">
    <property type="entry name" value="ELONGATNFCT"/>
</dbReference>
<keyword evidence="5" id="KW-0648">Protein biosynthesis</keyword>
<dbReference type="NCBIfam" id="TIGR00231">
    <property type="entry name" value="small_GTP"/>
    <property type="match status" value="1"/>
</dbReference>
<evidence type="ECO:0000259" key="9">
    <source>
        <dbReference type="PROSITE" id="PS51722"/>
    </source>
</evidence>
<dbReference type="Pfam" id="PF25461">
    <property type="entry name" value="Beta-barrel_SelB"/>
    <property type="match status" value="1"/>
</dbReference>
<keyword evidence="11" id="KW-1185">Reference proteome</keyword>
<evidence type="ECO:0000256" key="6">
    <source>
        <dbReference type="ARBA" id="ARBA00023134"/>
    </source>
</evidence>
<evidence type="ECO:0000256" key="4">
    <source>
        <dbReference type="ARBA" id="ARBA00022741"/>
    </source>
</evidence>
<dbReference type="PROSITE" id="PS51722">
    <property type="entry name" value="G_TR_2"/>
    <property type="match status" value="1"/>
</dbReference>
<dbReference type="PANTHER" id="PTHR43721">
    <property type="entry name" value="ELONGATION FACTOR TU-RELATED"/>
    <property type="match status" value="1"/>
</dbReference>
<dbReference type="InterPro" id="IPR005225">
    <property type="entry name" value="Small_GTP-bd"/>
</dbReference>
<dbReference type="Pfam" id="PF09107">
    <property type="entry name" value="WHD_3rd_SelB"/>
    <property type="match status" value="1"/>
</dbReference>
<accession>A0ABV2KRM1</accession>